<dbReference type="PANTHER" id="PTHR24148:SF73">
    <property type="entry name" value="HET DOMAIN PROTEIN (AFU_ORTHOLOGUE AFUA_8G01020)"/>
    <property type="match status" value="1"/>
</dbReference>
<dbReference type="EMBL" id="KV745104">
    <property type="protein sequence ID" value="OCK77728.1"/>
    <property type="molecule type" value="Genomic_DNA"/>
</dbReference>
<evidence type="ECO:0000313" key="3">
    <source>
        <dbReference type="Proteomes" id="UP000250266"/>
    </source>
</evidence>
<dbReference type="PANTHER" id="PTHR24148">
    <property type="entry name" value="ANKYRIN REPEAT DOMAIN-CONTAINING PROTEIN 39 HOMOLOG-RELATED"/>
    <property type="match status" value="1"/>
</dbReference>
<dbReference type="Pfam" id="PF26639">
    <property type="entry name" value="Het-6_barrel"/>
    <property type="match status" value="1"/>
</dbReference>
<proteinExistence type="predicted"/>
<dbReference type="AlphaFoldDB" id="A0A8E2E5T7"/>
<dbReference type="InterPro" id="IPR052895">
    <property type="entry name" value="HetReg/Transcr_Mod"/>
</dbReference>
<reference evidence="2 3" key="1">
    <citation type="journal article" date="2016" name="Nat. Commun.">
        <title>Ectomycorrhizal ecology is imprinted in the genome of the dominant symbiotic fungus Cenococcum geophilum.</title>
        <authorList>
            <consortium name="DOE Joint Genome Institute"/>
            <person name="Peter M."/>
            <person name="Kohler A."/>
            <person name="Ohm R.A."/>
            <person name="Kuo A."/>
            <person name="Krutzmann J."/>
            <person name="Morin E."/>
            <person name="Arend M."/>
            <person name="Barry K.W."/>
            <person name="Binder M."/>
            <person name="Choi C."/>
            <person name="Clum A."/>
            <person name="Copeland A."/>
            <person name="Grisel N."/>
            <person name="Haridas S."/>
            <person name="Kipfer T."/>
            <person name="LaButti K."/>
            <person name="Lindquist E."/>
            <person name="Lipzen A."/>
            <person name="Maire R."/>
            <person name="Meier B."/>
            <person name="Mihaltcheva S."/>
            <person name="Molinier V."/>
            <person name="Murat C."/>
            <person name="Poggeler S."/>
            <person name="Quandt C.A."/>
            <person name="Sperisen C."/>
            <person name="Tritt A."/>
            <person name="Tisserant E."/>
            <person name="Crous P.W."/>
            <person name="Henrissat B."/>
            <person name="Nehls U."/>
            <person name="Egli S."/>
            <person name="Spatafora J.W."/>
            <person name="Grigoriev I.V."/>
            <person name="Martin F.M."/>
        </authorList>
    </citation>
    <scope>NUCLEOTIDE SEQUENCE [LARGE SCALE GENOMIC DNA]</scope>
    <source>
        <strain evidence="2 3">CBS 459.81</strain>
    </source>
</reference>
<keyword evidence="3" id="KW-1185">Reference proteome</keyword>
<evidence type="ECO:0000313" key="2">
    <source>
        <dbReference type="EMBL" id="OCK77728.1"/>
    </source>
</evidence>
<dbReference type="InterPro" id="IPR010730">
    <property type="entry name" value="HET"/>
</dbReference>
<name>A0A8E2E5T7_9PEZI</name>
<accession>A0A8E2E5T7</accession>
<dbReference type="OrthoDB" id="4476201at2759"/>
<sequence length="699" mass="79068">MEFPYPSTLPPGSIRLLRFNPENGIFGLSSRLQLSMETYTFKTAPYYCALSYTWGPPRDGMPEYKKSQRAPIMINKKKFLVYPNLMNALKILRKNWYDYRKQCYHFWVDAICINQIDEAEKAVQIDNMHLVYNNALTTYIWLGEKTKKSKAVMQLITALSVLEHKLELSPQMWGNSTRDLPDVQFFVAHGLPFPLTQPQPWIDLLEFFSLKWFRRLWIVQEVLLSKVLVILWGEERDEWTIFHKAINFLTSRTELSYWLTYLPQPNPHPSGQQSSQSDSIIKVKNLEVLRPACISNSWDMASSALFKDVRQFTGSTSVTAATLLMSFAVRYRNSVATEPRDKIFGHLGTTQKLLELAKLPACRIQAKTSSSLTAAQLYLQVVSHAIEETQSLAYLTGTCDGGENRMTDLPSWVPDFSLSIPIYQMHLLSNEFHAARVTGDTSSPTLRIADNLLCVKGRELDTIQEVLLDEDDFQTLSNNTWCARLAEHMRRTGKGHSYIDAFWRTLIFNSFGGRYPASWPGVPDGEHFRCYMLVSITEGYKGPNTSGNEQYWNNYLATLTGIHSLAALDPTGVIPRCRTHPEYFQSLMARPGVTGQPGNQRDLVQKILTDRSRRFRAELSKGIAGRAVAVSAKGFLLNVPKCAQVGDKIVLVKGSPCPLILRAAQGSVGRWAVMGAAYVHGIMHGEAANADSWDEFFIS</sequence>
<protein>
    <recommendedName>
        <fullName evidence="1">Heterokaryon incompatibility domain-containing protein</fullName>
    </recommendedName>
</protein>
<feature type="domain" description="Heterokaryon incompatibility" evidence="1">
    <location>
        <begin position="47"/>
        <end position="221"/>
    </location>
</feature>
<gene>
    <name evidence="2" type="ORF">K432DRAFT_384438</name>
</gene>
<dbReference type="Pfam" id="PF06985">
    <property type="entry name" value="HET"/>
    <property type="match status" value="1"/>
</dbReference>
<organism evidence="2 3">
    <name type="scientific">Lepidopterella palustris CBS 459.81</name>
    <dbReference type="NCBI Taxonomy" id="1314670"/>
    <lineage>
        <taxon>Eukaryota</taxon>
        <taxon>Fungi</taxon>
        <taxon>Dikarya</taxon>
        <taxon>Ascomycota</taxon>
        <taxon>Pezizomycotina</taxon>
        <taxon>Dothideomycetes</taxon>
        <taxon>Pleosporomycetidae</taxon>
        <taxon>Mytilinidiales</taxon>
        <taxon>Argynnaceae</taxon>
        <taxon>Lepidopterella</taxon>
    </lineage>
</organism>
<evidence type="ECO:0000259" key="1">
    <source>
        <dbReference type="Pfam" id="PF06985"/>
    </source>
</evidence>
<dbReference type="Proteomes" id="UP000250266">
    <property type="component" value="Unassembled WGS sequence"/>
</dbReference>